<gene>
    <name evidence="1" type="ORF">E2C01_040536</name>
</gene>
<evidence type="ECO:0000313" key="2">
    <source>
        <dbReference type="Proteomes" id="UP000324222"/>
    </source>
</evidence>
<accession>A0A5B7FNI7</accession>
<proteinExistence type="predicted"/>
<dbReference type="Proteomes" id="UP000324222">
    <property type="component" value="Unassembled WGS sequence"/>
</dbReference>
<dbReference type="EMBL" id="VSRR010007392">
    <property type="protein sequence ID" value="MPC46809.1"/>
    <property type="molecule type" value="Genomic_DNA"/>
</dbReference>
<name>A0A5B7FNI7_PORTR</name>
<sequence>MDITSFFIPIRSCHEDHLDSVVRSDSSEMISYSLSVLTPQSGANLHCEWIIFLHFHLVSYTMACKHPSRESNSKKSRKTVTNEKKLEVLNCYATEDLGDCPSDGTEAEHTAYHQSKQNENECFYCFHDPAMY</sequence>
<evidence type="ECO:0000313" key="1">
    <source>
        <dbReference type="EMBL" id="MPC46809.1"/>
    </source>
</evidence>
<organism evidence="1 2">
    <name type="scientific">Portunus trituberculatus</name>
    <name type="common">Swimming crab</name>
    <name type="synonym">Neptunus trituberculatus</name>
    <dbReference type="NCBI Taxonomy" id="210409"/>
    <lineage>
        <taxon>Eukaryota</taxon>
        <taxon>Metazoa</taxon>
        <taxon>Ecdysozoa</taxon>
        <taxon>Arthropoda</taxon>
        <taxon>Crustacea</taxon>
        <taxon>Multicrustacea</taxon>
        <taxon>Malacostraca</taxon>
        <taxon>Eumalacostraca</taxon>
        <taxon>Eucarida</taxon>
        <taxon>Decapoda</taxon>
        <taxon>Pleocyemata</taxon>
        <taxon>Brachyura</taxon>
        <taxon>Eubrachyura</taxon>
        <taxon>Portunoidea</taxon>
        <taxon>Portunidae</taxon>
        <taxon>Portuninae</taxon>
        <taxon>Portunus</taxon>
    </lineage>
</organism>
<protein>
    <submittedName>
        <fullName evidence="1">Uncharacterized protein</fullName>
    </submittedName>
</protein>
<keyword evidence="2" id="KW-1185">Reference proteome</keyword>
<comment type="caution">
    <text evidence="1">The sequence shown here is derived from an EMBL/GenBank/DDBJ whole genome shotgun (WGS) entry which is preliminary data.</text>
</comment>
<dbReference type="AlphaFoldDB" id="A0A5B7FNI7"/>
<reference evidence="1 2" key="1">
    <citation type="submission" date="2019-05" db="EMBL/GenBank/DDBJ databases">
        <title>Another draft genome of Portunus trituberculatus and its Hox gene families provides insights of decapod evolution.</title>
        <authorList>
            <person name="Jeong J.-H."/>
            <person name="Song I."/>
            <person name="Kim S."/>
            <person name="Choi T."/>
            <person name="Kim D."/>
            <person name="Ryu S."/>
            <person name="Kim W."/>
        </authorList>
    </citation>
    <scope>NUCLEOTIDE SEQUENCE [LARGE SCALE GENOMIC DNA]</scope>
    <source>
        <tissue evidence="1">Muscle</tissue>
    </source>
</reference>